<dbReference type="GO" id="GO:0004764">
    <property type="term" value="F:shikimate 3-dehydrogenase (NADP+) activity"/>
    <property type="evidence" value="ECO:0007669"/>
    <property type="project" value="InterPro"/>
</dbReference>
<name>A0A1G8G367_9FLAO</name>
<dbReference type="SUPFAM" id="SSF51735">
    <property type="entry name" value="NAD(P)-binding Rossmann-fold domains"/>
    <property type="match status" value="1"/>
</dbReference>
<dbReference type="Gene3D" id="3.40.50.720">
    <property type="entry name" value="NAD(P)-binding Rossmann-like Domain"/>
    <property type="match status" value="1"/>
</dbReference>
<proteinExistence type="predicted"/>
<dbReference type="PANTHER" id="PTHR21089">
    <property type="entry name" value="SHIKIMATE DEHYDROGENASE"/>
    <property type="match status" value="1"/>
</dbReference>
<dbReference type="PANTHER" id="PTHR21089:SF1">
    <property type="entry name" value="BIFUNCTIONAL 3-DEHYDROQUINATE DEHYDRATASE_SHIKIMATE DEHYDROGENASE, CHLOROPLASTIC"/>
    <property type="match status" value="1"/>
</dbReference>
<evidence type="ECO:0000256" key="1">
    <source>
        <dbReference type="ARBA" id="ARBA00004871"/>
    </source>
</evidence>
<dbReference type="RefSeq" id="WP_090410016.1">
    <property type="nucleotide sequence ID" value="NZ_FNDQ01000022.1"/>
</dbReference>
<dbReference type="InterPro" id="IPR022893">
    <property type="entry name" value="Shikimate_DH_fam"/>
</dbReference>
<keyword evidence="3" id="KW-0057">Aromatic amino acid biosynthesis</keyword>
<evidence type="ECO:0000259" key="4">
    <source>
        <dbReference type="Pfam" id="PF08501"/>
    </source>
</evidence>
<dbReference type="GO" id="GO:0005829">
    <property type="term" value="C:cytosol"/>
    <property type="evidence" value="ECO:0007669"/>
    <property type="project" value="TreeGrafter"/>
</dbReference>
<gene>
    <name evidence="5" type="ORF">SAMN05421818_12213</name>
</gene>
<dbReference type="STRING" id="702745.SAMN05421818_12213"/>
<dbReference type="Pfam" id="PF08501">
    <property type="entry name" value="Shikimate_dh_N"/>
    <property type="match status" value="1"/>
</dbReference>
<dbReference type="InterPro" id="IPR036291">
    <property type="entry name" value="NAD(P)-bd_dom_sf"/>
</dbReference>
<dbReference type="GO" id="GO:0050661">
    <property type="term" value="F:NADP binding"/>
    <property type="evidence" value="ECO:0007669"/>
    <property type="project" value="TreeGrafter"/>
</dbReference>
<evidence type="ECO:0000313" key="5">
    <source>
        <dbReference type="EMBL" id="SDH88795.1"/>
    </source>
</evidence>
<dbReference type="GO" id="GO:0019632">
    <property type="term" value="P:shikimate metabolic process"/>
    <property type="evidence" value="ECO:0007669"/>
    <property type="project" value="TreeGrafter"/>
</dbReference>
<dbReference type="AlphaFoldDB" id="A0A1G8G367"/>
<accession>A0A1G8G367</accession>
<keyword evidence="2" id="KW-0560">Oxidoreductase</keyword>
<sequence length="250" mass="28553">MTKRYGLIGKNIDYSFSRAYFADKFDKKKDSNSTYENFDIDKISLFSDIIEANKNITGLNVTIPYKQTIIPYLDSLSKKAKKIGAVNTIQITKKGKLKGYNTDWYGFYHSIKPLLKNSHKKALILGTGGASRAIEYALNKLGVKYQFVSRTASEDSLAYSDLNEEILSDHTILINTTPVGTYPNIDQYPEVPIDYITNKHIVYDLIYNPEETMLMKLAKEKGAIVKNGYEMLVLQAEKAYKIWNRPFPRD</sequence>
<dbReference type="SUPFAM" id="SSF53223">
    <property type="entry name" value="Aminoacid dehydrogenase-like, N-terminal domain"/>
    <property type="match status" value="1"/>
</dbReference>
<comment type="pathway">
    <text evidence="1">Metabolic intermediate biosynthesis; chorismate biosynthesis; chorismate from D-erythrose 4-phosphate and phosphoenolpyruvate: step 4/7.</text>
</comment>
<dbReference type="GO" id="GO:0009423">
    <property type="term" value="P:chorismate biosynthetic process"/>
    <property type="evidence" value="ECO:0007669"/>
    <property type="project" value="TreeGrafter"/>
</dbReference>
<keyword evidence="3" id="KW-0028">Amino-acid biosynthesis</keyword>
<dbReference type="GO" id="GO:0009073">
    <property type="term" value="P:aromatic amino acid family biosynthetic process"/>
    <property type="evidence" value="ECO:0007669"/>
    <property type="project" value="UniProtKB-KW"/>
</dbReference>
<dbReference type="InterPro" id="IPR046346">
    <property type="entry name" value="Aminoacid_DH-like_N_sf"/>
</dbReference>
<keyword evidence="6" id="KW-1185">Reference proteome</keyword>
<dbReference type="CDD" id="cd01065">
    <property type="entry name" value="NAD_bind_Shikimate_DH"/>
    <property type="match status" value="1"/>
</dbReference>
<protein>
    <submittedName>
        <fullName evidence="5">Shikimate dehydrogenase</fullName>
    </submittedName>
</protein>
<evidence type="ECO:0000256" key="3">
    <source>
        <dbReference type="ARBA" id="ARBA00023141"/>
    </source>
</evidence>
<evidence type="ECO:0000256" key="2">
    <source>
        <dbReference type="ARBA" id="ARBA00023002"/>
    </source>
</evidence>
<evidence type="ECO:0000313" key="6">
    <source>
        <dbReference type="Proteomes" id="UP000243588"/>
    </source>
</evidence>
<organism evidence="5 6">
    <name type="scientific">Myroides phaeus</name>
    <dbReference type="NCBI Taxonomy" id="702745"/>
    <lineage>
        <taxon>Bacteria</taxon>
        <taxon>Pseudomonadati</taxon>
        <taxon>Bacteroidota</taxon>
        <taxon>Flavobacteriia</taxon>
        <taxon>Flavobacteriales</taxon>
        <taxon>Flavobacteriaceae</taxon>
        <taxon>Myroides</taxon>
    </lineage>
</organism>
<dbReference type="EMBL" id="FNDQ01000022">
    <property type="protein sequence ID" value="SDH88795.1"/>
    <property type="molecule type" value="Genomic_DNA"/>
</dbReference>
<dbReference type="Proteomes" id="UP000243588">
    <property type="component" value="Unassembled WGS sequence"/>
</dbReference>
<dbReference type="Gene3D" id="3.40.50.10860">
    <property type="entry name" value="Leucine Dehydrogenase, chain A, domain 1"/>
    <property type="match status" value="1"/>
</dbReference>
<reference evidence="6" key="1">
    <citation type="submission" date="2016-10" db="EMBL/GenBank/DDBJ databases">
        <authorList>
            <person name="Varghese N."/>
            <person name="Submissions S."/>
        </authorList>
    </citation>
    <scope>NUCLEOTIDE SEQUENCE [LARGE SCALE GENOMIC DNA]</scope>
    <source>
        <strain evidence="6">DSM 23313</strain>
    </source>
</reference>
<feature type="domain" description="Shikimate dehydrogenase substrate binding N-terminal" evidence="4">
    <location>
        <begin position="7"/>
        <end position="89"/>
    </location>
</feature>
<dbReference type="InterPro" id="IPR013708">
    <property type="entry name" value="Shikimate_DH-bd_N"/>
</dbReference>